<evidence type="ECO:0000259" key="2">
    <source>
        <dbReference type="Pfam" id="PF10338"/>
    </source>
</evidence>
<evidence type="ECO:0000313" key="4">
    <source>
        <dbReference type="Proteomes" id="UP000799444"/>
    </source>
</evidence>
<dbReference type="OrthoDB" id="4087970at2759"/>
<feature type="compositionally biased region" description="Basic and acidic residues" evidence="1">
    <location>
        <begin position="45"/>
        <end position="55"/>
    </location>
</feature>
<feature type="compositionally biased region" description="Basic residues" evidence="1">
    <location>
        <begin position="181"/>
        <end position="195"/>
    </location>
</feature>
<dbReference type="Pfam" id="PF10338">
    <property type="entry name" value="YBL028C_N"/>
    <property type="match status" value="1"/>
</dbReference>
<evidence type="ECO:0000256" key="1">
    <source>
        <dbReference type="SAM" id="MobiDB-lite"/>
    </source>
</evidence>
<feature type="compositionally biased region" description="Acidic residues" evidence="1">
    <location>
        <begin position="56"/>
        <end position="65"/>
    </location>
</feature>
<dbReference type="PANTHER" id="PTHR28219:SF1">
    <property type="entry name" value="UPF0642 PROTEIN YBL028C"/>
    <property type="match status" value="1"/>
</dbReference>
<gene>
    <name evidence="3" type="ORF">EJ04DRAFT_495070</name>
</gene>
<dbReference type="PANTHER" id="PTHR28219">
    <property type="entry name" value="UPF0642 PROTEIN YBL028C"/>
    <property type="match status" value="1"/>
</dbReference>
<feature type="compositionally biased region" description="Basic residues" evidence="1">
    <location>
        <begin position="149"/>
        <end position="169"/>
    </location>
</feature>
<reference evidence="3" key="1">
    <citation type="journal article" date="2020" name="Stud. Mycol.">
        <title>101 Dothideomycetes genomes: a test case for predicting lifestyles and emergence of pathogens.</title>
        <authorList>
            <person name="Haridas S."/>
            <person name="Albert R."/>
            <person name="Binder M."/>
            <person name="Bloem J."/>
            <person name="Labutti K."/>
            <person name="Salamov A."/>
            <person name="Andreopoulos B."/>
            <person name="Baker S."/>
            <person name="Barry K."/>
            <person name="Bills G."/>
            <person name="Bluhm B."/>
            <person name="Cannon C."/>
            <person name="Castanera R."/>
            <person name="Culley D."/>
            <person name="Daum C."/>
            <person name="Ezra D."/>
            <person name="Gonzalez J."/>
            <person name="Henrissat B."/>
            <person name="Kuo A."/>
            <person name="Liang C."/>
            <person name="Lipzen A."/>
            <person name="Lutzoni F."/>
            <person name="Magnuson J."/>
            <person name="Mondo S."/>
            <person name="Nolan M."/>
            <person name="Ohm R."/>
            <person name="Pangilinan J."/>
            <person name="Park H.-J."/>
            <person name="Ramirez L."/>
            <person name="Alfaro M."/>
            <person name="Sun H."/>
            <person name="Tritt A."/>
            <person name="Yoshinaga Y."/>
            <person name="Zwiers L.-H."/>
            <person name="Turgeon B."/>
            <person name="Goodwin S."/>
            <person name="Spatafora J."/>
            <person name="Crous P."/>
            <person name="Grigoriev I."/>
        </authorList>
    </citation>
    <scope>NUCLEOTIDE SEQUENCE</scope>
    <source>
        <strain evidence="3">CBS 125425</strain>
    </source>
</reference>
<organism evidence="3 4">
    <name type="scientific">Polyplosphaeria fusca</name>
    <dbReference type="NCBI Taxonomy" id="682080"/>
    <lineage>
        <taxon>Eukaryota</taxon>
        <taxon>Fungi</taxon>
        <taxon>Dikarya</taxon>
        <taxon>Ascomycota</taxon>
        <taxon>Pezizomycotina</taxon>
        <taxon>Dothideomycetes</taxon>
        <taxon>Pleosporomycetidae</taxon>
        <taxon>Pleosporales</taxon>
        <taxon>Tetraplosphaeriaceae</taxon>
        <taxon>Polyplosphaeria</taxon>
    </lineage>
</organism>
<dbReference type="EMBL" id="ML996160">
    <property type="protein sequence ID" value="KAF2733488.1"/>
    <property type="molecule type" value="Genomic_DNA"/>
</dbReference>
<comment type="caution">
    <text evidence="3">The sequence shown here is derived from an EMBL/GenBank/DDBJ whole genome shotgun (WGS) entry which is preliminary data.</text>
</comment>
<accession>A0A9P4QTB3</accession>
<name>A0A9P4QTB3_9PLEO</name>
<evidence type="ECO:0000313" key="3">
    <source>
        <dbReference type="EMBL" id="KAF2733488.1"/>
    </source>
</evidence>
<proteinExistence type="predicted"/>
<dbReference type="GO" id="GO:0030687">
    <property type="term" value="C:preribosome, large subunit precursor"/>
    <property type="evidence" value="ECO:0007669"/>
    <property type="project" value="TreeGrafter"/>
</dbReference>
<protein>
    <recommendedName>
        <fullName evidence="2">DUF2423 domain-containing protein</fullName>
    </recommendedName>
</protein>
<sequence>MAKSARASTNKVNKSKLRKKVFGPIEHARLLRSSEKLMDIALNHPKPDRPKKNDMEVESTEESKEDEYPKGKLLFPAAIPASLHSTSNPTHPKAIADDQRECCAFFHCLGLSDHMGLFADKNGLKFALDVPIDWSNMDVDGDASASAPLKRKRTDTKHKSKHSRRRKPRNQISFPQFRGKGALKPHGEHRVKKQR</sequence>
<dbReference type="AlphaFoldDB" id="A0A9P4QTB3"/>
<keyword evidence="4" id="KW-1185">Reference proteome</keyword>
<feature type="region of interest" description="Disordered" evidence="1">
    <location>
        <begin position="38"/>
        <end position="68"/>
    </location>
</feature>
<feature type="domain" description="DUF2423" evidence="2">
    <location>
        <begin position="1"/>
        <end position="42"/>
    </location>
</feature>
<dbReference type="InterPro" id="IPR019434">
    <property type="entry name" value="DUF2423"/>
</dbReference>
<feature type="region of interest" description="Disordered" evidence="1">
    <location>
        <begin position="142"/>
        <end position="195"/>
    </location>
</feature>
<dbReference type="Proteomes" id="UP000799444">
    <property type="component" value="Unassembled WGS sequence"/>
</dbReference>